<dbReference type="InterPro" id="IPR008271">
    <property type="entry name" value="Ser/Thr_kinase_AS"/>
</dbReference>
<dbReference type="PROSITE" id="PS00107">
    <property type="entry name" value="PROTEIN_KINASE_ATP"/>
    <property type="match status" value="1"/>
</dbReference>
<feature type="coiled-coil region" evidence="11">
    <location>
        <begin position="646"/>
        <end position="680"/>
    </location>
</feature>
<keyword evidence="6 10" id="KW-0547">Nucleotide-binding</keyword>
<dbReference type="InterPro" id="IPR041087">
    <property type="entry name" value="TBK1_ULD"/>
</dbReference>
<dbReference type="GO" id="GO:0005524">
    <property type="term" value="F:ATP binding"/>
    <property type="evidence" value="ECO:0007669"/>
    <property type="project" value="UniProtKB-UniRule"/>
</dbReference>
<evidence type="ECO:0000256" key="3">
    <source>
        <dbReference type="ARBA" id="ARBA00022490"/>
    </source>
</evidence>
<evidence type="ECO:0000256" key="10">
    <source>
        <dbReference type="PROSITE-ProRule" id="PRU10141"/>
    </source>
</evidence>
<dbReference type="Pfam" id="PF00069">
    <property type="entry name" value="Pkinase"/>
    <property type="match status" value="1"/>
</dbReference>
<dbReference type="Pfam" id="PF18396">
    <property type="entry name" value="TBK1_ULD"/>
    <property type="match status" value="1"/>
</dbReference>
<evidence type="ECO:0000313" key="13">
    <source>
        <dbReference type="EMBL" id="OWF42806.1"/>
    </source>
</evidence>
<organism evidence="13 14">
    <name type="scientific">Mizuhopecten yessoensis</name>
    <name type="common">Japanese scallop</name>
    <name type="synonym">Patinopecten yessoensis</name>
    <dbReference type="NCBI Taxonomy" id="6573"/>
    <lineage>
        <taxon>Eukaryota</taxon>
        <taxon>Metazoa</taxon>
        <taxon>Spiralia</taxon>
        <taxon>Lophotrochozoa</taxon>
        <taxon>Mollusca</taxon>
        <taxon>Bivalvia</taxon>
        <taxon>Autobranchia</taxon>
        <taxon>Pteriomorphia</taxon>
        <taxon>Pectinida</taxon>
        <taxon>Pectinoidea</taxon>
        <taxon>Pectinidae</taxon>
        <taxon>Mizuhopecten</taxon>
    </lineage>
</organism>
<dbReference type="GO" id="GO:0006950">
    <property type="term" value="P:response to stress"/>
    <property type="evidence" value="ECO:0007669"/>
    <property type="project" value="UniProtKB-ARBA"/>
</dbReference>
<dbReference type="FunFam" id="3.30.200.20:FF:000106">
    <property type="entry name" value="serine/threonine-protein kinase TBK1 isoform X1"/>
    <property type="match status" value="1"/>
</dbReference>
<dbReference type="PANTHER" id="PTHR22969:SF15">
    <property type="entry name" value="FI05319P"/>
    <property type="match status" value="1"/>
</dbReference>
<evidence type="ECO:0000256" key="9">
    <source>
        <dbReference type="ARBA" id="ARBA00048789"/>
    </source>
</evidence>
<evidence type="ECO:0000256" key="8">
    <source>
        <dbReference type="ARBA" id="ARBA00022840"/>
    </source>
</evidence>
<proteinExistence type="predicted"/>
<evidence type="ECO:0000313" key="14">
    <source>
        <dbReference type="Proteomes" id="UP000242188"/>
    </source>
</evidence>
<evidence type="ECO:0000256" key="11">
    <source>
        <dbReference type="SAM" id="Coils"/>
    </source>
</evidence>
<dbReference type="FunFam" id="1.10.510.10:FF:000100">
    <property type="entry name" value="inhibitor of nuclear factor kappa-B kinase subunit epsilon"/>
    <property type="match status" value="1"/>
</dbReference>
<comment type="caution">
    <text evidence="13">The sequence shown here is derived from an EMBL/GenBank/DDBJ whole genome shotgun (WGS) entry which is preliminary data.</text>
</comment>
<dbReference type="PROSITE" id="PS50011">
    <property type="entry name" value="PROTEIN_KINASE_DOM"/>
    <property type="match status" value="1"/>
</dbReference>
<keyword evidence="5" id="KW-0808">Transferase</keyword>
<evidence type="ECO:0000256" key="1">
    <source>
        <dbReference type="ARBA" id="ARBA00004496"/>
    </source>
</evidence>
<dbReference type="Gene3D" id="1.20.1270.420">
    <property type="match status" value="1"/>
</dbReference>
<dbReference type="InterPro" id="IPR051180">
    <property type="entry name" value="IKK"/>
</dbReference>
<evidence type="ECO:0000256" key="5">
    <source>
        <dbReference type="ARBA" id="ARBA00022679"/>
    </source>
</evidence>
<evidence type="ECO:0000256" key="4">
    <source>
        <dbReference type="ARBA" id="ARBA00022527"/>
    </source>
</evidence>
<dbReference type="SUPFAM" id="SSF56112">
    <property type="entry name" value="Protein kinase-like (PK-like)"/>
    <property type="match status" value="1"/>
</dbReference>
<dbReference type="Pfam" id="PF18394">
    <property type="entry name" value="TBK1_CCD1"/>
    <property type="match status" value="1"/>
</dbReference>
<dbReference type="AlphaFoldDB" id="A0A210Q240"/>
<dbReference type="InterPro" id="IPR000719">
    <property type="entry name" value="Prot_kinase_dom"/>
</dbReference>
<dbReference type="PROSITE" id="PS00108">
    <property type="entry name" value="PROTEIN_KINASE_ST"/>
    <property type="match status" value="1"/>
</dbReference>
<feature type="domain" description="Protein kinase" evidence="12">
    <location>
        <begin position="14"/>
        <end position="321"/>
    </location>
</feature>
<evidence type="ECO:0000259" key="12">
    <source>
        <dbReference type="PROSITE" id="PS50011"/>
    </source>
</evidence>
<name>A0A210Q240_MIZYE</name>
<keyword evidence="4" id="KW-0723">Serine/threonine-protein kinase</keyword>
<dbReference type="Gene3D" id="3.30.200.20">
    <property type="entry name" value="Phosphorylase Kinase, domain 1"/>
    <property type="match status" value="1"/>
</dbReference>
<keyword evidence="3" id="KW-0963">Cytoplasm</keyword>
<reference evidence="13 14" key="1">
    <citation type="journal article" date="2017" name="Nat. Ecol. Evol.">
        <title>Scallop genome provides insights into evolution of bilaterian karyotype and development.</title>
        <authorList>
            <person name="Wang S."/>
            <person name="Zhang J."/>
            <person name="Jiao W."/>
            <person name="Li J."/>
            <person name="Xun X."/>
            <person name="Sun Y."/>
            <person name="Guo X."/>
            <person name="Huan P."/>
            <person name="Dong B."/>
            <person name="Zhang L."/>
            <person name="Hu X."/>
            <person name="Sun X."/>
            <person name="Wang J."/>
            <person name="Zhao C."/>
            <person name="Wang Y."/>
            <person name="Wang D."/>
            <person name="Huang X."/>
            <person name="Wang R."/>
            <person name="Lv J."/>
            <person name="Li Y."/>
            <person name="Zhang Z."/>
            <person name="Liu B."/>
            <person name="Lu W."/>
            <person name="Hui Y."/>
            <person name="Liang J."/>
            <person name="Zhou Z."/>
            <person name="Hou R."/>
            <person name="Li X."/>
            <person name="Liu Y."/>
            <person name="Li H."/>
            <person name="Ning X."/>
            <person name="Lin Y."/>
            <person name="Zhao L."/>
            <person name="Xing Q."/>
            <person name="Dou J."/>
            <person name="Li Y."/>
            <person name="Mao J."/>
            <person name="Guo H."/>
            <person name="Dou H."/>
            <person name="Li T."/>
            <person name="Mu C."/>
            <person name="Jiang W."/>
            <person name="Fu Q."/>
            <person name="Fu X."/>
            <person name="Miao Y."/>
            <person name="Liu J."/>
            <person name="Yu Q."/>
            <person name="Li R."/>
            <person name="Liao H."/>
            <person name="Li X."/>
            <person name="Kong Y."/>
            <person name="Jiang Z."/>
            <person name="Chourrout D."/>
            <person name="Li R."/>
            <person name="Bao Z."/>
        </authorList>
    </citation>
    <scope>NUCLEOTIDE SEQUENCE [LARGE SCALE GENOMIC DNA]</scope>
    <source>
        <strain evidence="13 14">PY_sf001</strain>
    </source>
</reference>
<accession>A0A210Q240</accession>
<keyword evidence="14" id="KW-1185">Reference proteome</keyword>
<dbReference type="InterPro" id="IPR017441">
    <property type="entry name" value="Protein_kinase_ATP_BS"/>
</dbReference>
<dbReference type="GO" id="GO:0009967">
    <property type="term" value="P:positive regulation of signal transduction"/>
    <property type="evidence" value="ECO:0007669"/>
    <property type="project" value="UniProtKB-ARBA"/>
</dbReference>
<dbReference type="Gene3D" id="3.10.20.90">
    <property type="entry name" value="Phosphatidylinositol 3-kinase Catalytic Subunit, Chain A, domain 1"/>
    <property type="match status" value="1"/>
</dbReference>
<feature type="binding site" evidence="10">
    <location>
        <position position="43"/>
    </location>
    <ligand>
        <name>ATP</name>
        <dbReference type="ChEBI" id="CHEBI:30616"/>
    </ligand>
</feature>
<sequence>MAQSTLRGSKHYMWEVTKMLGQGATSKVYRGRNKITGEEVAVKVFTSAAALRPFEVQMREYSLMKKMDHMNIVKMLDLEQEIGTGNKVIVMELSTCGSLYNMLDDPKNAYGLEETEFLLVLKHVAKGMKYLHEKGIVHRDVKPGNILCYKGEDGRFVFKLTDFGAAKELQYEEEQFVSLYGTEEYLHPDIYGCAVMRDKNKEKIFDATVDLWSLGVTIFHAATGRLPFRPFGGRKNRVTMYEITKNKEPGYISGIQQSENGKIEWSKELPLTCRLSLGLKMFLTPILAGLLERNDRYKLSFGDFFNKVDKLMSKIVIHTFSPNTWMHMRIYIDGNSKITTLQDCIAEQSDIAIQDQVLIHDGDLLKNIVDNMTPVHQYPKSVFCEKTPIFVFMKHSDDQRTFPKSWCPDFPKFGSSMNIANDQQMAKMCCGINFLLCKEIGRYHTKMELERLSVQSYIHELKHEFSHLLSYDSRLREHCASDLTMMTNFISESQQKIMILSAINTINPSQLADLEKSTAANTLELQTTADKIKNELKRTSKLLSNYQERIVKRELEMSWDNAIGCNDEQDRCKERQEVTVEIILRIVRHFKEHRQAQYLNRTEEDTHAFERNQLEELCMKAKSLLETCDSRGQKQYEMFHRFYSKAVNTRKENDSLDRSLASLEKKRIDFEKRLSKIVEELGQECMEVLHSRHPDPLRSRGPKQVTCNGIDRDTRRSLLEEANNSLKSGFEDLKEDIQRNNDLLKMSGEILEELKNTNPLVLNGVLEKTSEYG</sequence>
<evidence type="ECO:0000256" key="6">
    <source>
        <dbReference type="ARBA" id="ARBA00022741"/>
    </source>
</evidence>
<dbReference type="InterPro" id="IPR041309">
    <property type="entry name" value="TBK1_CC1"/>
</dbReference>
<dbReference type="OrthoDB" id="10013850at2759"/>
<dbReference type="GO" id="GO:0008384">
    <property type="term" value="F:IkappaB kinase activity"/>
    <property type="evidence" value="ECO:0007669"/>
    <property type="project" value="UniProtKB-EC"/>
</dbReference>
<dbReference type="CDD" id="cd12219">
    <property type="entry name" value="Ubl_TBK1_like"/>
    <property type="match status" value="1"/>
</dbReference>
<dbReference type="STRING" id="6573.A0A210Q240"/>
<dbReference type="GO" id="GO:0010628">
    <property type="term" value="P:positive regulation of gene expression"/>
    <property type="evidence" value="ECO:0007669"/>
    <property type="project" value="UniProtKB-ARBA"/>
</dbReference>
<comment type="catalytic activity">
    <reaction evidence="9">
        <text>L-seryl-[I-kappa-B protein] + ATP = O-phospho-L-seryl-[I-kappa-B protein] + ADP + H(+)</text>
        <dbReference type="Rhea" id="RHEA:19073"/>
        <dbReference type="Rhea" id="RHEA-COMP:13698"/>
        <dbReference type="Rhea" id="RHEA-COMP:13699"/>
        <dbReference type="ChEBI" id="CHEBI:15378"/>
        <dbReference type="ChEBI" id="CHEBI:29999"/>
        <dbReference type="ChEBI" id="CHEBI:30616"/>
        <dbReference type="ChEBI" id="CHEBI:83421"/>
        <dbReference type="ChEBI" id="CHEBI:456216"/>
        <dbReference type="EC" id="2.7.11.10"/>
    </reaction>
</comment>
<evidence type="ECO:0000256" key="2">
    <source>
        <dbReference type="ARBA" id="ARBA00012442"/>
    </source>
</evidence>
<evidence type="ECO:0000256" key="7">
    <source>
        <dbReference type="ARBA" id="ARBA00022777"/>
    </source>
</evidence>
<dbReference type="GO" id="GO:0005737">
    <property type="term" value="C:cytoplasm"/>
    <property type="evidence" value="ECO:0007669"/>
    <property type="project" value="UniProtKB-SubCell"/>
</dbReference>
<gene>
    <name evidence="13" type="ORF">KP79_PYT10898</name>
</gene>
<dbReference type="GO" id="GO:0045089">
    <property type="term" value="P:positive regulation of innate immune response"/>
    <property type="evidence" value="ECO:0007669"/>
    <property type="project" value="UniProtKB-ARBA"/>
</dbReference>
<comment type="subcellular location">
    <subcellularLocation>
        <location evidence="1">Cytoplasm</location>
    </subcellularLocation>
</comment>
<keyword evidence="7 13" id="KW-0418">Kinase</keyword>
<dbReference type="EC" id="2.7.11.10" evidence="2"/>
<dbReference type="InterPro" id="IPR011009">
    <property type="entry name" value="Kinase-like_dom_sf"/>
</dbReference>
<dbReference type="PANTHER" id="PTHR22969">
    <property type="entry name" value="IKB KINASE"/>
    <property type="match status" value="1"/>
</dbReference>
<dbReference type="Proteomes" id="UP000242188">
    <property type="component" value="Unassembled WGS sequence"/>
</dbReference>
<protein>
    <recommendedName>
        <fullName evidence="2">IkappaB kinase</fullName>
        <ecNumber evidence="2">2.7.11.10</ecNumber>
    </recommendedName>
</protein>
<keyword evidence="8 10" id="KW-0067">ATP-binding</keyword>
<dbReference type="Gene3D" id="1.10.510.10">
    <property type="entry name" value="Transferase(Phosphotransferase) domain 1"/>
    <property type="match status" value="1"/>
</dbReference>
<dbReference type="SMART" id="SM00220">
    <property type="entry name" value="S_TKc"/>
    <property type="match status" value="1"/>
</dbReference>
<keyword evidence="11" id="KW-0175">Coiled coil</keyword>
<dbReference type="EMBL" id="NEDP02005221">
    <property type="protein sequence ID" value="OWF42806.1"/>
    <property type="molecule type" value="Genomic_DNA"/>
</dbReference>